<evidence type="ECO:0000256" key="10">
    <source>
        <dbReference type="SAM" id="Phobius"/>
    </source>
</evidence>
<dbReference type="SUPFAM" id="SSF90123">
    <property type="entry name" value="ABC transporter transmembrane region"/>
    <property type="match status" value="2"/>
</dbReference>
<dbReference type="PROSITE" id="PS50929">
    <property type="entry name" value="ABC_TM1F"/>
    <property type="match status" value="2"/>
</dbReference>
<feature type="transmembrane region" description="Helical" evidence="10">
    <location>
        <begin position="224"/>
        <end position="242"/>
    </location>
</feature>
<evidence type="ECO:0000256" key="2">
    <source>
        <dbReference type="ARBA" id="ARBA00022448"/>
    </source>
</evidence>
<feature type="transmembrane region" description="Helical" evidence="10">
    <location>
        <begin position="406"/>
        <end position="428"/>
    </location>
</feature>
<feature type="domain" description="ABC transmembrane type-1" evidence="12">
    <location>
        <begin position="383"/>
        <end position="670"/>
    </location>
</feature>
<dbReference type="FunFam" id="1.20.1560.10:FF:000013">
    <property type="entry name" value="ABC transporter C family member 2"/>
    <property type="match status" value="1"/>
</dbReference>
<proteinExistence type="predicted"/>
<evidence type="ECO:0000256" key="6">
    <source>
        <dbReference type="ARBA" id="ARBA00022840"/>
    </source>
</evidence>
<feature type="transmembrane region" description="Helical" evidence="10">
    <location>
        <begin position="1021"/>
        <end position="1046"/>
    </location>
</feature>
<dbReference type="GO" id="GO:0140359">
    <property type="term" value="F:ABC-type transporter activity"/>
    <property type="evidence" value="ECO:0007669"/>
    <property type="project" value="InterPro"/>
</dbReference>
<feature type="transmembrane region" description="Helical" evidence="10">
    <location>
        <begin position="192"/>
        <end position="212"/>
    </location>
</feature>
<dbReference type="FunFam" id="3.40.50.300:FF:000838">
    <property type="entry name" value="ABC multidrug transporter (Eurofung)"/>
    <property type="match status" value="1"/>
</dbReference>
<dbReference type="CDD" id="cd03244">
    <property type="entry name" value="ABCC_MRP_domain2"/>
    <property type="match status" value="1"/>
</dbReference>
<sequence length="1586" mass="177251">MSGFLMSVRPLLQLGAERRRWNLHGAVGCCRLAIPPRYSGEVDPLAHLPTRPQPFNDHDFKMIRFVHVYVAIMDLIIHRFGGHEFSPYDENQSLSLPQSSYFTGIYQNAMSLYQVPWIHRVSRFAQSGIPQAVVLSLSLLQLIYSLDRIRRQASNPRSKAAKIHWPYEIISQVARVIALVFVTLAYTKDKLHWINIFSVAYAFILGLLRLFNHLQWRHVALHQINFVLPATMVILISGHTLPCIQVGTVCLHDTSTLGGIFAIAAASAIAAITPREWTPFQTELNIPGYDQNEPAPEETCSWFTYYCTYDWLTPVIWKGAKRKLGMADLPRIAWYDEPMYLLRRVQEARSISKKTLFTVLRFQRRELILMSFWVATSYTVENIAAYAMFKLLEYLANPDGAIYKPWLWLFLMFIGPLSRSIAFQQYIFTSTRLVVRIKSAFTQELYYTALASMEMEEDPFELQSTGTKPRDTNGQTGTKSTSAGRLANLMASDIDAIYKSRDIIQATVGTPVGTLISIVGMYRMMGWASLVGNAILFLATPLSIWLGRLMFYSQRRVRKAQDSRMSLVTEYLASLRAIKYFAWEDPITEKIIGARSAEQKELWRTSLIQASLNQVMQIVPYLSLLVMFGLHVGLSKCRLDAATAFTTIFLVKNVRRNIMQASAFGRNFASALVSVARLDRYFSSTVPIPQYPVGPLSIEGASFRKTKAATFILNDITLHFAQGGLNVIGGSSGSGKTTLLLSILGETYMESGSVTRPDDVAYASQSAWLQNDSIQANILFGSPMEKLRYDRIIEACCLWEDFKELPARDTTIVGENGTSLSGGQRARVALARALYSKSPLLLLDDIFAALDAKTAAGVWKHCFCSDLLKGRTTVLVTNLPWIAEQADLSVVLDKGQIESVLPQIGVVRTPIAIARVLGGDADEDEAHDDTVQEIQPHGDDLNDTNKILEEKYHRDIVSQEMKASGKVGRMTFLQYMNYFGHPVFVIACLGLLLATNIFTFLSALWLSVWVEAYNHQAHVDIPYYMGIFAVLTLLEIGSYCLAIIMFEWGAWNAARRLHNDFIRAIMRVSLSWFKHIPIGRITNRFSSDMASLDGTISTMLRIMLDTILLMLFRIGAVSSIMPIFMIPALFTCLFGVLIGEAYTRTAVVIKRLTSSAQSPVFSQFADTLAGLPVIRARNGMASTFREELACKLRTWSASSEASFNANRWVAVRVDLVTALVSLSAGIIAVSQTGVVAAGLVGFSLTNANGLSQTILLLVRAMNDLEVEMQSFHRVKEYVKLEPEEKDDKTYPEEGEYTDDMSHVVPKSWPTTGEIEFRNVTIRYDPDGPDVLTDVNLKFKAGERVAVVGRTGSGKSTLVLSLLRFTHVVSGEILYDGVDITKVPRHRLRESLTIIPQEAVLFNGTVESNLDPAGQVPKEVLDRALENCKGIASFSPQASDDSDNDVSSSDDEHNIVNLATSVDPRGENFSHGQRQVLSLCRALIRQNKLMLLDEATASMDYETDRGIQTVLRQELEAAGGDRTLVTIAHRLRTIIDYDTVVVMSAGRVLEYGSPRDLYNRRGQFYDMIYHSGEMDGLEALLQAESCS</sequence>
<dbReference type="Gene3D" id="3.40.50.300">
    <property type="entry name" value="P-loop containing nucleotide triphosphate hydrolases"/>
    <property type="match status" value="2"/>
</dbReference>
<dbReference type="PROSITE" id="PS00211">
    <property type="entry name" value="ABC_TRANSPORTER_1"/>
    <property type="match status" value="2"/>
</dbReference>
<dbReference type="CDD" id="cd03250">
    <property type="entry name" value="ABCC_MRP_domain1"/>
    <property type="match status" value="1"/>
</dbReference>
<dbReference type="Pfam" id="PF00664">
    <property type="entry name" value="ABC_membrane"/>
    <property type="match status" value="2"/>
</dbReference>
<evidence type="ECO:0000256" key="1">
    <source>
        <dbReference type="ARBA" id="ARBA00004141"/>
    </source>
</evidence>
<dbReference type="InterPro" id="IPR027417">
    <property type="entry name" value="P-loop_NTPase"/>
</dbReference>
<name>A0A4E9DUG0_GIBZA</name>
<evidence type="ECO:0000256" key="3">
    <source>
        <dbReference type="ARBA" id="ARBA00022692"/>
    </source>
</evidence>
<keyword evidence="3 10" id="KW-0812">Transmembrane</keyword>
<dbReference type="InterPro" id="IPR003439">
    <property type="entry name" value="ABC_transporter-like_ATP-bd"/>
</dbReference>
<comment type="subcellular location">
    <subcellularLocation>
        <location evidence="1">Membrane</location>
        <topology evidence="1">Multi-pass membrane protein</topology>
    </subcellularLocation>
</comment>
<feature type="transmembrane region" description="Helical" evidence="10">
    <location>
        <begin position="367"/>
        <end position="386"/>
    </location>
</feature>
<dbReference type="GO" id="GO:0016887">
    <property type="term" value="F:ATP hydrolysis activity"/>
    <property type="evidence" value="ECO:0007669"/>
    <property type="project" value="InterPro"/>
</dbReference>
<dbReference type="PANTHER" id="PTHR24223:SF356">
    <property type="entry name" value="ATP-BINDING CASSETTE TRANSPORTER ABC4"/>
    <property type="match status" value="1"/>
</dbReference>
<dbReference type="InterPro" id="IPR011527">
    <property type="entry name" value="ABC1_TM_dom"/>
</dbReference>
<reference evidence="14" key="1">
    <citation type="submission" date="2019-04" db="EMBL/GenBank/DDBJ databases">
        <authorList>
            <person name="Melise S."/>
            <person name="Noan J."/>
            <person name="Okalmin O."/>
        </authorList>
    </citation>
    <scope>NUCLEOTIDE SEQUENCE</scope>
    <source>
        <strain evidence="14">FN9</strain>
    </source>
</reference>
<organism evidence="14">
    <name type="scientific">Gibberella zeae</name>
    <name type="common">Wheat head blight fungus</name>
    <name type="synonym">Fusarium graminearum</name>
    <dbReference type="NCBI Taxonomy" id="5518"/>
    <lineage>
        <taxon>Eukaryota</taxon>
        <taxon>Fungi</taxon>
        <taxon>Dikarya</taxon>
        <taxon>Ascomycota</taxon>
        <taxon>Pezizomycotina</taxon>
        <taxon>Sordariomycetes</taxon>
        <taxon>Hypocreomycetidae</taxon>
        <taxon>Hypocreales</taxon>
        <taxon>Nectriaceae</taxon>
        <taxon>Fusarium</taxon>
    </lineage>
</organism>
<feature type="region of interest" description="Disordered" evidence="9">
    <location>
        <begin position="461"/>
        <end position="481"/>
    </location>
</feature>
<feature type="transmembrane region" description="Helical" evidence="10">
    <location>
        <begin position="128"/>
        <end position="146"/>
    </location>
</feature>
<dbReference type="EMBL" id="CAAKMV010000122">
    <property type="protein sequence ID" value="VIO55889.1"/>
    <property type="molecule type" value="Genomic_DNA"/>
</dbReference>
<keyword evidence="6" id="KW-0067">ATP-binding</keyword>
<keyword evidence="8 10" id="KW-0472">Membrane</keyword>
<dbReference type="InterPro" id="IPR003593">
    <property type="entry name" value="AAA+_ATPase"/>
</dbReference>
<evidence type="ECO:0000313" key="14">
    <source>
        <dbReference type="EMBL" id="VIO55889.1"/>
    </source>
</evidence>
<dbReference type="PROSITE" id="PS50893">
    <property type="entry name" value="ABC_TRANSPORTER_2"/>
    <property type="match status" value="2"/>
</dbReference>
<feature type="transmembrane region" description="Helical" evidence="10">
    <location>
        <begin position="530"/>
        <end position="551"/>
    </location>
</feature>
<feature type="transmembrane region" description="Helical" evidence="10">
    <location>
        <begin position="167"/>
        <end position="186"/>
    </location>
</feature>
<dbReference type="InterPro" id="IPR036640">
    <property type="entry name" value="ABC1_TM_sf"/>
</dbReference>
<evidence type="ECO:0000256" key="4">
    <source>
        <dbReference type="ARBA" id="ARBA00022737"/>
    </source>
</evidence>
<dbReference type="InterPro" id="IPR017871">
    <property type="entry name" value="ABC_transporter-like_CS"/>
</dbReference>
<evidence type="ECO:0000313" key="13">
    <source>
        <dbReference type="EMBL" id="CAG1993931.1"/>
    </source>
</evidence>
<dbReference type="CDD" id="cd18604">
    <property type="entry name" value="ABC_6TM_VMR1_D2_like"/>
    <property type="match status" value="1"/>
</dbReference>
<feature type="transmembrane region" description="Helical" evidence="10">
    <location>
        <begin position="983"/>
        <end position="1009"/>
    </location>
</feature>
<keyword evidence="2" id="KW-0813">Transport</keyword>
<feature type="transmembrane region" description="Helical" evidence="10">
    <location>
        <begin position="1107"/>
        <end position="1130"/>
    </location>
</feature>
<dbReference type="GO" id="GO:0016020">
    <property type="term" value="C:membrane"/>
    <property type="evidence" value="ECO:0007669"/>
    <property type="project" value="UniProtKB-SubCell"/>
</dbReference>
<feature type="transmembrane region" description="Helical" evidence="10">
    <location>
        <begin position="254"/>
        <end position="272"/>
    </location>
</feature>
<evidence type="ECO:0000256" key="5">
    <source>
        <dbReference type="ARBA" id="ARBA00022741"/>
    </source>
</evidence>
<feature type="transmembrane region" description="Helical" evidence="10">
    <location>
        <begin position="503"/>
        <end position="524"/>
    </location>
</feature>
<dbReference type="Pfam" id="PF00005">
    <property type="entry name" value="ABC_tran"/>
    <property type="match status" value="2"/>
</dbReference>
<evidence type="ECO:0000256" key="7">
    <source>
        <dbReference type="ARBA" id="ARBA00022989"/>
    </source>
</evidence>
<dbReference type="GO" id="GO:0005524">
    <property type="term" value="F:ATP binding"/>
    <property type="evidence" value="ECO:0007669"/>
    <property type="project" value="UniProtKB-KW"/>
</dbReference>
<gene>
    <name evidence="14" type="ORF">FUG_LOCUS187872</name>
    <name evidence="13" type="ORF">MDCFG202_LOCUS369382</name>
</gene>
<dbReference type="SUPFAM" id="SSF52540">
    <property type="entry name" value="P-loop containing nucleoside triphosphate hydrolases"/>
    <property type="match status" value="2"/>
</dbReference>
<dbReference type="EMBL" id="CAJPIJ010000153">
    <property type="protein sequence ID" value="CAG1993931.1"/>
    <property type="molecule type" value="Genomic_DNA"/>
</dbReference>
<feature type="domain" description="ABC transporter" evidence="11">
    <location>
        <begin position="1314"/>
        <end position="1569"/>
    </location>
</feature>
<feature type="compositionally biased region" description="Polar residues" evidence="9">
    <location>
        <begin position="462"/>
        <end position="481"/>
    </location>
</feature>
<protein>
    <recommendedName>
        <fullName evidence="15">ATP-binding cassette transporter abc4</fullName>
    </recommendedName>
</protein>
<evidence type="ECO:0000256" key="8">
    <source>
        <dbReference type="ARBA" id="ARBA00023136"/>
    </source>
</evidence>
<feature type="domain" description="ABC transmembrane type-1" evidence="12">
    <location>
        <begin position="986"/>
        <end position="1265"/>
    </location>
</feature>
<dbReference type="GO" id="GO:0005737">
    <property type="term" value="C:cytoplasm"/>
    <property type="evidence" value="ECO:0007669"/>
    <property type="project" value="UniProtKB-ARBA"/>
</dbReference>
<dbReference type="SMART" id="SM00382">
    <property type="entry name" value="AAA"/>
    <property type="match status" value="2"/>
</dbReference>
<dbReference type="Gene3D" id="1.20.1560.10">
    <property type="entry name" value="ABC transporter type 1, transmembrane domain"/>
    <property type="match status" value="2"/>
</dbReference>
<dbReference type="PANTHER" id="PTHR24223">
    <property type="entry name" value="ATP-BINDING CASSETTE SUB-FAMILY C"/>
    <property type="match status" value="1"/>
</dbReference>
<keyword evidence="7 10" id="KW-1133">Transmembrane helix</keyword>
<dbReference type="Proteomes" id="UP000746612">
    <property type="component" value="Unassembled WGS sequence"/>
</dbReference>
<accession>A0A4E9DUG0</accession>
<evidence type="ECO:0000259" key="11">
    <source>
        <dbReference type="PROSITE" id="PS50893"/>
    </source>
</evidence>
<evidence type="ECO:0000256" key="9">
    <source>
        <dbReference type="SAM" id="MobiDB-lite"/>
    </source>
</evidence>
<keyword evidence="4" id="KW-0677">Repeat</keyword>
<feature type="domain" description="ABC transporter" evidence="11">
    <location>
        <begin position="698"/>
        <end position="919"/>
    </location>
</feature>
<evidence type="ECO:0000259" key="12">
    <source>
        <dbReference type="PROSITE" id="PS50929"/>
    </source>
</evidence>
<dbReference type="CDD" id="cd18596">
    <property type="entry name" value="ABC_6TM_VMR1_D1_like"/>
    <property type="match status" value="1"/>
</dbReference>
<reference evidence="13" key="2">
    <citation type="submission" date="2021-03" db="EMBL/GenBank/DDBJ databases">
        <authorList>
            <person name="Alouane T."/>
            <person name="Langin T."/>
            <person name="Bonhomme L."/>
        </authorList>
    </citation>
    <scope>NUCLEOTIDE SEQUENCE</scope>
    <source>
        <strain evidence="13">MDC_Fg202</strain>
    </source>
</reference>
<keyword evidence="5" id="KW-0547">Nucleotide-binding</keyword>
<dbReference type="InterPro" id="IPR050173">
    <property type="entry name" value="ABC_transporter_C-like"/>
</dbReference>
<evidence type="ECO:0008006" key="15">
    <source>
        <dbReference type="Google" id="ProtNLM"/>
    </source>
</evidence>